<accession>A0A4Y9ZHC2</accession>
<keyword evidence="2" id="KW-1185">Reference proteome</keyword>
<reference evidence="1 2" key="1">
    <citation type="submission" date="2019-02" db="EMBL/GenBank/DDBJ databases">
        <title>Genome sequencing of the rare red list fungi Hericium alpestre (H. flagellum).</title>
        <authorList>
            <person name="Buettner E."/>
            <person name="Kellner H."/>
        </authorList>
    </citation>
    <scope>NUCLEOTIDE SEQUENCE [LARGE SCALE GENOMIC DNA]</scope>
    <source>
        <strain evidence="1 2">DSM 108284</strain>
    </source>
</reference>
<dbReference type="AlphaFoldDB" id="A0A4Y9ZHC2"/>
<evidence type="ECO:0000313" key="2">
    <source>
        <dbReference type="Proteomes" id="UP000298061"/>
    </source>
</evidence>
<evidence type="ECO:0000313" key="1">
    <source>
        <dbReference type="EMBL" id="TFY74022.1"/>
    </source>
</evidence>
<comment type="caution">
    <text evidence="1">The sequence shown here is derived from an EMBL/GenBank/DDBJ whole genome shotgun (WGS) entry which is preliminary data.</text>
</comment>
<organism evidence="1 2">
    <name type="scientific">Hericium alpestre</name>
    <dbReference type="NCBI Taxonomy" id="135208"/>
    <lineage>
        <taxon>Eukaryota</taxon>
        <taxon>Fungi</taxon>
        <taxon>Dikarya</taxon>
        <taxon>Basidiomycota</taxon>
        <taxon>Agaricomycotina</taxon>
        <taxon>Agaricomycetes</taxon>
        <taxon>Russulales</taxon>
        <taxon>Hericiaceae</taxon>
        <taxon>Hericium</taxon>
    </lineage>
</organism>
<name>A0A4Y9ZHC2_9AGAM</name>
<sequence length="229" mass="24941">MHPPTVGALNEVEDLPLRRALVQFPGSARPRVYCSCLITPGPPHAVYHQPVQLEVIGKLEDGGLCSLKQADCSQLFSAGRTTKCDHAECEQLGVRIANIRVVAPPTESADFGLWKQTARELMDIGWLSREECSTAALYTGDHSLDLHMFGPVFSITVRWPLHDSSHRSALPVFDARGVQLQPASVPDLLDQRRPGQCARVRFSIGSLPYSSGVPGKGLLAACLTDIHLL</sequence>
<protein>
    <submittedName>
        <fullName evidence="1">Uncharacterized protein</fullName>
    </submittedName>
</protein>
<proteinExistence type="predicted"/>
<dbReference type="Proteomes" id="UP000298061">
    <property type="component" value="Unassembled WGS sequence"/>
</dbReference>
<dbReference type="EMBL" id="SFCI01002355">
    <property type="protein sequence ID" value="TFY74022.1"/>
    <property type="molecule type" value="Genomic_DNA"/>
</dbReference>
<gene>
    <name evidence="1" type="ORF">EWM64_g9988</name>
</gene>